<reference evidence="1 2" key="1">
    <citation type="submission" date="2019-04" db="EMBL/GenBank/DDBJ databases">
        <authorList>
            <consortium name="DOE Joint Genome Institute"/>
            <person name="Mondo S."/>
            <person name="Kjaerbolling I."/>
            <person name="Vesth T."/>
            <person name="Frisvad J.C."/>
            <person name="Nybo J.L."/>
            <person name="Theobald S."/>
            <person name="Kildgaard S."/>
            <person name="Isbrandt T."/>
            <person name="Kuo A."/>
            <person name="Sato A."/>
            <person name="Lyhne E.K."/>
            <person name="Kogle M.E."/>
            <person name="Wiebenga A."/>
            <person name="Kun R.S."/>
            <person name="Lubbers R.J."/>
            <person name="Makela M.R."/>
            <person name="Barry K."/>
            <person name="Chovatia M."/>
            <person name="Clum A."/>
            <person name="Daum C."/>
            <person name="Haridas S."/>
            <person name="He G."/>
            <person name="LaButti K."/>
            <person name="Lipzen A."/>
            <person name="Riley R."/>
            <person name="Salamov A."/>
            <person name="Simmons B.A."/>
            <person name="Magnuson J.K."/>
            <person name="Henrissat B."/>
            <person name="Mortensen U.H."/>
            <person name="Larsen T.O."/>
            <person name="Devries R.P."/>
            <person name="Grigoriev I.V."/>
            <person name="Machida M."/>
            <person name="Baker S.E."/>
            <person name="Andersen M.R."/>
            <person name="Cantor M.N."/>
            <person name="Hua S.X."/>
        </authorList>
    </citation>
    <scope>NUCLEOTIDE SEQUENCE [LARGE SCALE GENOMIC DNA]</scope>
    <source>
        <strain evidence="1 2">CBS 119388</strain>
    </source>
</reference>
<gene>
    <name evidence="1" type="ORF">BDV37DRAFT_264259</name>
</gene>
<keyword evidence="2" id="KW-1185">Reference proteome</keyword>
<evidence type="ECO:0000313" key="1">
    <source>
        <dbReference type="EMBL" id="KAE8398083.1"/>
    </source>
</evidence>
<dbReference type="EMBL" id="ML736868">
    <property type="protein sequence ID" value="KAE8398083.1"/>
    <property type="molecule type" value="Genomic_DNA"/>
</dbReference>
<name>A0A5N7CWW0_9EURO</name>
<protein>
    <submittedName>
        <fullName evidence="1">Uncharacterized protein</fullName>
    </submittedName>
</protein>
<evidence type="ECO:0000313" key="2">
    <source>
        <dbReference type="Proteomes" id="UP000325579"/>
    </source>
</evidence>
<dbReference type="GeneID" id="43668343"/>
<dbReference type="RefSeq" id="XP_031935402.1">
    <property type="nucleotide sequence ID" value="XM_032083652.1"/>
</dbReference>
<organism evidence="1 2">
    <name type="scientific">Aspergillus pseudonomiae</name>
    <dbReference type="NCBI Taxonomy" id="1506151"/>
    <lineage>
        <taxon>Eukaryota</taxon>
        <taxon>Fungi</taxon>
        <taxon>Dikarya</taxon>
        <taxon>Ascomycota</taxon>
        <taxon>Pezizomycotina</taxon>
        <taxon>Eurotiomycetes</taxon>
        <taxon>Eurotiomycetidae</taxon>
        <taxon>Eurotiales</taxon>
        <taxon>Aspergillaceae</taxon>
        <taxon>Aspergillus</taxon>
        <taxon>Aspergillus subgen. Circumdati</taxon>
    </lineage>
</organism>
<proteinExistence type="predicted"/>
<dbReference type="PROSITE" id="PS51257">
    <property type="entry name" value="PROKAR_LIPOPROTEIN"/>
    <property type="match status" value="1"/>
</dbReference>
<dbReference type="Proteomes" id="UP000325579">
    <property type="component" value="Unassembled WGS sequence"/>
</dbReference>
<dbReference type="AlphaFoldDB" id="A0A5N7CWW0"/>
<sequence length="62" mass="6913">MHRHEGFHQSGSTLSCIITSYSDKDVVLGSSELNPFQSSPIPIVTKNNNPLPFSLPLRLYIQ</sequence>
<accession>A0A5N7CWW0</accession>